<dbReference type="Proteomes" id="UP000630149">
    <property type="component" value="Unassembled WGS sequence"/>
</dbReference>
<dbReference type="EMBL" id="BMOB01000004">
    <property type="protein sequence ID" value="GGI83917.1"/>
    <property type="molecule type" value="Genomic_DNA"/>
</dbReference>
<evidence type="ECO:0000313" key="1">
    <source>
        <dbReference type="EMBL" id="GGI83917.1"/>
    </source>
</evidence>
<reference evidence="1" key="1">
    <citation type="journal article" date="2014" name="Int. J. Syst. Evol. Microbiol.">
        <title>Complete genome sequence of Corynebacterium casei LMG S-19264T (=DSM 44701T), isolated from a smear-ripened cheese.</title>
        <authorList>
            <consortium name="US DOE Joint Genome Institute (JGI-PGF)"/>
            <person name="Walter F."/>
            <person name="Albersmeier A."/>
            <person name="Kalinowski J."/>
            <person name="Ruckert C."/>
        </authorList>
    </citation>
    <scope>NUCLEOTIDE SEQUENCE</scope>
    <source>
        <strain evidence="1">JCM 13919</strain>
    </source>
</reference>
<gene>
    <name evidence="1" type="ORF">GCM10007966_10660</name>
</gene>
<organism evidence="1 2">
    <name type="scientific">Legionella impletisoli</name>
    <dbReference type="NCBI Taxonomy" id="343510"/>
    <lineage>
        <taxon>Bacteria</taxon>
        <taxon>Pseudomonadati</taxon>
        <taxon>Pseudomonadota</taxon>
        <taxon>Gammaproteobacteria</taxon>
        <taxon>Legionellales</taxon>
        <taxon>Legionellaceae</taxon>
        <taxon>Legionella</taxon>
    </lineage>
</organism>
<dbReference type="Pfam" id="PF05013">
    <property type="entry name" value="FGase"/>
    <property type="match status" value="1"/>
</dbReference>
<evidence type="ECO:0008006" key="3">
    <source>
        <dbReference type="Google" id="ProtNLM"/>
    </source>
</evidence>
<sequence>MKSTVLVLSSEHGGNEVPEPYQHLFADHEDILETHLAWDIGALGIANHLHSVLDCDYFKTTITRLLIDCNRSLKHPKCFSKFTKSLPKTQKNQIIEAYYHPYRDRVSGAIQHHIDKGNQVLHLSIHTFTPELAGVTRKAAIALLYDSKRHGEKEVCRIWQNLMFNHSPPYRIRLNYPYTGSSDGFTAALRKKHLENDYLGIEVECNQALVNDDDSLKALYSTLSDSITQLMKII</sequence>
<comment type="caution">
    <text evidence="1">The sequence shown here is derived from an EMBL/GenBank/DDBJ whole genome shotgun (WGS) entry which is preliminary data.</text>
</comment>
<protein>
    <recommendedName>
        <fullName evidence="3">N-formylglutamate amidohydrolase</fullName>
    </recommendedName>
</protein>
<accession>A0A917JVQ6</accession>
<dbReference type="AlphaFoldDB" id="A0A917JVQ6"/>
<dbReference type="Gene3D" id="3.40.630.40">
    <property type="entry name" value="Zn-dependent exopeptidases"/>
    <property type="match status" value="1"/>
</dbReference>
<proteinExistence type="predicted"/>
<dbReference type="RefSeq" id="WP_131776490.1">
    <property type="nucleotide sequence ID" value="NZ_BMOB01000004.1"/>
</dbReference>
<dbReference type="OrthoDB" id="9815326at2"/>
<keyword evidence="2" id="KW-1185">Reference proteome</keyword>
<evidence type="ECO:0000313" key="2">
    <source>
        <dbReference type="Proteomes" id="UP000630149"/>
    </source>
</evidence>
<dbReference type="InterPro" id="IPR007709">
    <property type="entry name" value="N-FG_amidohydro"/>
</dbReference>
<dbReference type="SUPFAM" id="SSF53187">
    <property type="entry name" value="Zn-dependent exopeptidases"/>
    <property type="match status" value="1"/>
</dbReference>
<reference evidence="1" key="2">
    <citation type="submission" date="2020-09" db="EMBL/GenBank/DDBJ databases">
        <authorList>
            <person name="Sun Q."/>
            <person name="Ohkuma M."/>
        </authorList>
    </citation>
    <scope>NUCLEOTIDE SEQUENCE</scope>
    <source>
        <strain evidence="1">JCM 13919</strain>
    </source>
</reference>
<name>A0A917JVQ6_9GAMM</name>